<dbReference type="AlphaFoldDB" id="A0A4Y2WR61"/>
<reference evidence="2 3" key="1">
    <citation type="journal article" date="2019" name="Sci. Rep.">
        <title>Orb-weaving spider Araneus ventricosus genome elucidates the spidroin gene catalogue.</title>
        <authorList>
            <person name="Kono N."/>
            <person name="Nakamura H."/>
            <person name="Ohtoshi R."/>
            <person name="Moran D.A.P."/>
            <person name="Shinohara A."/>
            <person name="Yoshida Y."/>
            <person name="Fujiwara M."/>
            <person name="Mori M."/>
            <person name="Tomita M."/>
            <person name="Arakawa K."/>
        </authorList>
    </citation>
    <scope>NUCLEOTIDE SEQUENCE [LARGE SCALE GENOMIC DNA]</scope>
</reference>
<comment type="caution">
    <text evidence="2">The sequence shown here is derived from an EMBL/GenBank/DDBJ whole genome shotgun (WGS) entry which is preliminary data.</text>
</comment>
<proteinExistence type="predicted"/>
<name>A0A4Y2WR61_ARAVE</name>
<organism evidence="2 3">
    <name type="scientific">Araneus ventricosus</name>
    <name type="common">Orbweaver spider</name>
    <name type="synonym">Epeira ventricosa</name>
    <dbReference type="NCBI Taxonomy" id="182803"/>
    <lineage>
        <taxon>Eukaryota</taxon>
        <taxon>Metazoa</taxon>
        <taxon>Ecdysozoa</taxon>
        <taxon>Arthropoda</taxon>
        <taxon>Chelicerata</taxon>
        <taxon>Arachnida</taxon>
        <taxon>Araneae</taxon>
        <taxon>Araneomorphae</taxon>
        <taxon>Entelegynae</taxon>
        <taxon>Araneoidea</taxon>
        <taxon>Araneidae</taxon>
        <taxon>Araneus</taxon>
    </lineage>
</organism>
<accession>A0A4Y2WR61</accession>
<evidence type="ECO:0000313" key="2">
    <source>
        <dbReference type="EMBL" id="GBO39669.1"/>
    </source>
</evidence>
<protein>
    <submittedName>
        <fullName evidence="2">Uncharacterized protein</fullName>
    </submittedName>
</protein>
<dbReference type="EMBL" id="BGPR01008663">
    <property type="protein sequence ID" value="GBN35210.1"/>
    <property type="molecule type" value="Genomic_DNA"/>
</dbReference>
<gene>
    <name evidence="1" type="ORF">AVEN_155174_1</name>
    <name evidence="2" type="ORF">AVEN_242878_1</name>
</gene>
<dbReference type="Proteomes" id="UP000499080">
    <property type="component" value="Unassembled WGS sequence"/>
</dbReference>
<dbReference type="EMBL" id="BGPR01064754">
    <property type="protein sequence ID" value="GBO39669.1"/>
    <property type="molecule type" value="Genomic_DNA"/>
</dbReference>
<sequence>MWMTRKNQEDPKTKYPHWFCAYNPLPSVKVIMPIASGDASIVKNINCYDAMSIGATMMGKKWLMTISMAHIASLLVRIELFLFKQGTLK</sequence>
<evidence type="ECO:0000313" key="1">
    <source>
        <dbReference type="EMBL" id="GBN35210.1"/>
    </source>
</evidence>
<keyword evidence="3" id="KW-1185">Reference proteome</keyword>
<evidence type="ECO:0000313" key="3">
    <source>
        <dbReference type="Proteomes" id="UP000499080"/>
    </source>
</evidence>